<evidence type="ECO:0000313" key="1">
    <source>
        <dbReference type="EMBL" id="KAJ7673376.1"/>
    </source>
</evidence>
<dbReference type="AlphaFoldDB" id="A0AAD7GAQ7"/>
<protein>
    <submittedName>
        <fullName evidence="1">Uncharacterized protein</fullName>
    </submittedName>
</protein>
<evidence type="ECO:0000313" key="2">
    <source>
        <dbReference type="Proteomes" id="UP001221757"/>
    </source>
</evidence>
<accession>A0AAD7GAQ7</accession>
<reference evidence="1" key="1">
    <citation type="submission" date="2023-03" db="EMBL/GenBank/DDBJ databases">
        <title>Massive genome expansion in bonnet fungi (Mycena s.s.) driven by repeated elements and novel gene families across ecological guilds.</title>
        <authorList>
            <consortium name="Lawrence Berkeley National Laboratory"/>
            <person name="Harder C.B."/>
            <person name="Miyauchi S."/>
            <person name="Viragh M."/>
            <person name="Kuo A."/>
            <person name="Thoen E."/>
            <person name="Andreopoulos B."/>
            <person name="Lu D."/>
            <person name="Skrede I."/>
            <person name="Drula E."/>
            <person name="Henrissat B."/>
            <person name="Morin E."/>
            <person name="Kohler A."/>
            <person name="Barry K."/>
            <person name="LaButti K."/>
            <person name="Morin E."/>
            <person name="Salamov A."/>
            <person name="Lipzen A."/>
            <person name="Mereny Z."/>
            <person name="Hegedus B."/>
            <person name="Baldrian P."/>
            <person name="Stursova M."/>
            <person name="Weitz H."/>
            <person name="Taylor A."/>
            <person name="Grigoriev I.V."/>
            <person name="Nagy L.G."/>
            <person name="Martin F."/>
            <person name="Kauserud H."/>
        </authorList>
    </citation>
    <scope>NUCLEOTIDE SEQUENCE</scope>
    <source>
        <strain evidence="1">CBHHK067</strain>
    </source>
</reference>
<comment type="caution">
    <text evidence="1">The sequence shown here is derived from an EMBL/GenBank/DDBJ whole genome shotgun (WGS) entry which is preliminary data.</text>
</comment>
<proteinExistence type="predicted"/>
<sequence>MGKKVSKASILKDLMQSRSPRLSTDRTKRVAGLPAFANQSAASHITSESPMGAPSLRIGHPIATLVNCDGQCFLAVAQVNNIILGSRVADSILLDLISDPGAKISFVSNLAPGSPDADDEPDGKHDWKWSLGFESKSVFNVPGHLIHPLNPTVSHRIAGHPTYLFSSDILITVATAIDGQLESNQRATRGIIHNQANPDLPAGKTCFHVEIFLANGNERGEFGRDAAPLMCGKCFSAVPIKTNNYQRILEHNGAHILFDKTIMALEQPCGLCLRPFTMCTFEFLKSKGTAAARQVNWARSTCLNPLKFQMAAAMK</sequence>
<dbReference type="Proteomes" id="UP001221757">
    <property type="component" value="Unassembled WGS sequence"/>
</dbReference>
<dbReference type="EMBL" id="JARKIE010000163">
    <property type="protein sequence ID" value="KAJ7673376.1"/>
    <property type="molecule type" value="Genomic_DNA"/>
</dbReference>
<organism evidence="1 2">
    <name type="scientific">Mycena rosella</name>
    <name type="common">Pink bonnet</name>
    <name type="synonym">Agaricus rosellus</name>
    <dbReference type="NCBI Taxonomy" id="1033263"/>
    <lineage>
        <taxon>Eukaryota</taxon>
        <taxon>Fungi</taxon>
        <taxon>Dikarya</taxon>
        <taxon>Basidiomycota</taxon>
        <taxon>Agaricomycotina</taxon>
        <taxon>Agaricomycetes</taxon>
        <taxon>Agaricomycetidae</taxon>
        <taxon>Agaricales</taxon>
        <taxon>Marasmiineae</taxon>
        <taxon>Mycenaceae</taxon>
        <taxon>Mycena</taxon>
    </lineage>
</organism>
<gene>
    <name evidence="1" type="ORF">B0H17DRAFT_947261</name>
</gene>
<keyword evidence="2" id="KW-1185">Reference proteome</keyword>
<name>A0AAD7GAQ7_MYCRO</name>